<dbReference type="Gene3D" id="1.10.560.10">
    <property type="entry name" value="GroEL-like equatorial domain"/>
    <property type="match status" value="1"/>
</dbReference>
<keyword evidence="5" id="KW-1185">Reference proteome</keyword>
<dbReference type="Proteomes" id="UP001210528">
    <property type="component" value="Unassembled WGS sequence"/>
</dbReference>
<evidence type="ECO:0000256" key="2">
    <source>
        <dbReference type="ARBA" id="ARBA00022840"/>
    </source>
</evidence>
<keyword evidence="2" id="KW-0067">ATP-binding</keyword>
<reference evidence="4 5" key="1">
    <citation type="submission" date="2023-01" db="EMBL/GenBank/DDBJ databases">
        <title>Halorubrum ezzemoulense from Santa Pola, Spain.</title>
        <authorList>
            <person name="Feng Y."/>
            <person name="Louyakis A.S."/>
            <person name="Gogarten J.P."/>
        </authorList>
    </citation>
    <scope>NUCLEOTIDE SEQUENCE [LARGE SCALE GENOMIC DNA]</scope>
    <source>
        <strain evidence="4 5">AMM015</strain>
    </source>
</reference>
<evidence type="ECO:0000256" key="1">
    <source>
        <dbReference type="ARBA" id="ARBA00022741"/>
    </source>
</evidence>
<keyword evidence="3" id="KW-0143">Chaperone</keyword>
<proteinExistence type="predicted"/>
<protein>
    <submittedName>
        <fullName evidence="4">TCP-1/cpn60 chaperonin family protein</fullName>
    </submittedName>
</protein>
<dbReference type="EMBL" id="JAQLUK010000200">
    <property type="protein sequence ID" value="MDB2294576.1"/>
    <property type="molecule type" value="Genomic_DNA"/>
</dbReference>
<sequence length="193" mass="20905">IVESLLSSRQSLIIAGGLLHGLVSLRVRNIPVQTIKLGLSMAREKLIDYIDEISEETPGSDEVVPGGGSVAFELALRLNRYADSVAGREQLVIEEVGNALKGVPGEYAKQVGADPIDVVVEIQTRIESEEAVKLGVSDSGQVSEMDGNNNRVSTDQVFRYCYNGIGAVHFILHFERTPSQLLRSEAVLTEELG</sequence>
<dbReference type="InterPro" id="IPR002423">
    <property type="entry name" value="Cpn60/GroEL/TCP-1"/>
</dbReference>
<evidence type="ECO:0000313" key="5">
    <source>
        <dbReference type="Proteomes" id="UP001210528"/>
    </source>
</evidence>
<evidence type="ECO:0000313" key="4">
    <source>
        <dbReference type="EMBL" id="MDB2294576.1"/>
    </source>
</evidence>
<dbReference type="Pfam" id="PF00118">
    <property type="entry name" value="Cpn60_TCP1"/>
    <property type="match status" value="1"/>
</dbReference>
<dbReference type="SUPFAM" id="SSF48592">
    <property type="entry name" value="GroEL equatorial domain-like"/>
    <property type="match status" value="1"/>
</dbReference>
<organism evidence="4 5">
    <name type="scientific">Halorubrum ezzemoulense</name>
    <name type="common">Halorubrum chaoviator</name>
    <dbReference type="NCBI Taxonomy" id="337243"/>
    <lineage>
        <taxon>Archaea</taxon>
        <taxon>Methanobacteriati</taxon>
        <taxon>Methanobacteriota</taxon>
        <taxon>Stenosarchaea group</taxon>
        <taxon>Halobacteria</taxon>
        <taxon>Halobacteriales</taxon>
        <taxon>Haloferacaceae</taxon>
        <taxon>Halorubrum</taxon>
    </lineage>
</organism>
<dbReference type="InterPro" id="IPR027413">
    <property type="entry name" value="GROEL-like_equatorial_sf"/>
</dbReference>
<evidence type="ECO:0000256" key="3">
    <source>
        <dbReference type="ARBA" id="ARBA00023186"/>
    </source>
</evidence>
<accession>A0ABT4Z8T1</accession>
<comment type="caution">
    <text evidence="4">The sequence shown here is derived from an EMBL/GenBank/DDBJ whole genome shotgun (WGS) entry which is preliminary data.</text>
</comment>
<keyword evidence="1" id="KW-0547">Nucleotide-binding</keyword>
<dbReference type="InterPro" id="IPR017998">
    <property type="entry name" value="Chaperone_TCP-1"/>
</dbReference>
<dbReference type="RefSeq" id="WP_271970912.1">
    <property type="nucleotide sequence ID" value="NZ_JAQLUK010000200.1"/>
</dbReference>
<dbReference type="PANTHER" id="PTHR11353">
    <property type="entry name" value="CHAPERONIN"/>
    <property type="match status" value="1"/>
</dbReference>
<feature type="non-terminal residue" evidence="4">
    <location>
        <position position="1"/>
    </location>
</feature>
<name>A0ABT4Z8T1_HALEZ</name>
<gene>
    <name evidence="4" type="ORF">PM085_20470</name>
</gene>